<keyword evidence="5 6" id="KW-0472">Membrane</keyword>
<feature type="transmembrane region" description="Helical" evidence="6">
    <location>
        <begin position="118"/>
        <end position="140"/>
    </location>
</feature>
<evidence type="ECO:0000256" key="5">
    <source>
        <dbReference type="ARBA" id="ARBA00023136"/>
    </source>
</evidence>
<keyword evidence="4 6" id="KW-1133">Transmembrane helix</keyword>
<evidence type="ECO:0000256" key="3">
    <source>
        <dbReference type="ARBA" id="ARBA00022692"/>
    </source>
</evidence>
<organism evidence="7">
    <name type="scientific">freshwater metagenome</name>
    <dbReference type="NCBI Taxonomy" id="449393"/>
    <lineage>
        <taxon>unclassified sequences</taxon>
        <taxon>metagenomes</taxon>
        <taxon>ecological metagenomes</taxon>
    </lineage>
</organism>
<feature type="transmembrane region" description="Helical" evidence="6">
    <location>
        <begin position="77"/>
        <end position="97"/>
    </location>
</feature>
<protein>
    <submittedName>
        <fullName evidence="7">Unannotated protein</fullName>
    </submittedName>
</protein>
<dbReference type="GO" id="GO:0005886">
    <property type="term" value="C:plasma membrane"/>
    <property type="evidence" value="ECO:0007669"/>
    <property type="project" value="UniProtKB-SubCell"/>
</dbReference>
<dbReference type="Pfam" id="PF09678">
    <property type="entry name" value="Caa3_CtaG"/>
    <property type="match status" value="1"/>
</dbReference>
<accession>A0A6J7LN65</accession>
<keyword evidence="3 6" id="KW-0812">Transmembrane</keyword>
<feature type="transmembrane region" description="Helical" evidence="6">
    <location>
        <begin position="44"/>
        <end position="65"/>
    </location>
</feature>
<feature type="transmembrane region" description="Helical" evidence="6">
    <location>
        <begin position="192"/>
        <end position="218"/>
    </location>
</feature>
<dbReference type="AlphaFoldDB" id="A0A6J7LN65"/>
<name>A0A6J7LN65_9ZZZZ</name>
<reference evidence="7" key="1">
    <citation type="submission" date="2020-05" db="EMBL/GenBank/DDBJ databases">
        <authorList>
            <person name="Chiriac C."/>
            <person name="Salcher M."/>
            <person name="Ghai R."/>
            <person name="Kavagutti S V."/>
        </authorList>
    </citation>
    <scope>NUCLEOTIDE SEQUENCE</scope>
</reference>
<dbReference type="EMBL" id="CAFBNE010000177">
    <property type="protein sequence ID" value="CAB4969627.1"/>
    <property type="molecule type" value="Genomic_DNA"/>
</dbReference>
<sequence>MVWMSVADVPAVVTAAFVAWWYLVSLRRVNRADPTYPWPATNSVCFFAGLLLALAVVAGPVASASMSGFSMHMVQHIVLMMIATPLLVLGAPVLLGIRAADDHQGRRRWVAVIRSRPWIVLTNPVVSWLVFAAVLVGVHFTPFMSAAMDAGILGRYGEYLLYGGASFFFYYSLLPGNPAANRLSPAARIGSLFLMMVPETMTGFFIYSATFSLVPSFAASAAASGRDGIADQQLGGALMWSTGMIIDVAWIAVAVHEWFESEVSRTRSLDAQMRRESAAGTVQ</sequence>
<gene>
    <name evidence="7" type="ORF">UFOPK3772_03252</name>
</gene>
<comment type="subcellular location">
    <subcellularLocation>
        <location evidence="1">Cell membrane</location>
        <topology evidence="1">Multi-pass membrane protein</topology>
    </subcellularLocation>
</comment>
<feature type="transmembrane region" description="Helical" evidence="6">
    <location>
        <begin position="6"/>
        <end position="24"/>
    </location>
</feature>
<keyword evidence="2" id="KW-1003">Cell membrane</keyword>
<evidence type="ECO:0000256" key="6">
    <source>
        <dbReference type="SAM" id="Phobius"/>
    </source>
</evidence>
<feature type="transmembrane region" description="Helical" evidence="6">
    <location>
        <begin position="238"/>
        <end position="259"/>
    </location>
</feature>
<feature type="transmembrane region" description="Helical" evidence="6">
    <location>
        <begin position="160"/>
        <end position="180"/>
    </location>
</feature>
<dbReference type="InterPro" id="IPR019108">
    <property type="entry name" value="Caa3_assmbl_CtaG-rel"/>
</dbReference>
<proteinExistence type="predicted"/>
<evidence type="ECO:0000256" key="4">
    <source>
        <dbReference type="ARBA" id="ARBA00022989"/>
    </source>
</evidence>
<evidence type="ECO:0000313" key="7">
    <source>
        <dbReference type="EMBL" id="CAB4969627.1"/>
    </source>
</evidence>
<evidence type="ECO:0000256" key="1">
    <source>
        <dbReference type="ARBA" id="ARBA00004651"/>
    </source>
</evidence>
<evidence type="ECO:0000256" key="2">
    <source>
        <dbReference type="ARBA" id="ARBA00022475"/>
    </source>
</evidence>